<dbReference type="EC" id="3.7.1.9" evidence="2"/>
<dbReference type="Proteomes" id="UP000036176">
    <property type="component" value="Unassembled WGS sequence"/>
</dbReference>
<dbReference type="EMBL" id="JYNX01000017">
    <property type="protein sequence ID" value="KMO84277.1"/>
    <property type="molecule type" value="Genomic_DNA"/>
</dbReference>
<dbReference type="PANTHER" id="PTHR43798">
    <property type="entry name" value="MONOACYLGLYCEROL LIPASE"/>
    <property type="match status" value="1"/>
</dbReference>
<sequence length="268" mass="28949">MSMSVPTHVGRLHVTDSGNGPVAVFWHSLFVDQNSWRLVLQALGSRRRVIAVDAPNHGRSEPVDHDFTVGDCAVASCEILDHLGIREPVDWVGNALGGHVGITLAATRPERVKSLVTIGTPVEPFGVVEKWTRIVPLVQLYRVFGPKAVDRVLTEALLGADAVAAQPDQAQLTMDAFRNADRQAMLRAMRCLMLHRESLRDAIVAVTAPTLLLVAQGGQEGWTPGESAQAARTMRNAVSETLPGAGNIAPLLLAPVLLAERLCRFWGI</sequence>
<evidence type="ECO:0000313" key="3">
    <source>
        <dbReference type="Proteomes" id="UP000036176"/>
    </source>
</evidence>
<dbReference type="SUPFAM" id="SSF53474">
    <property type="entry name" value="alpha/beta-Hydrolases"/>
    <property type="match status" value="1"/>
</dbReference>
<evidence type="ECO:0000259" key="1">
    <source>
        <dbReference type="Pfam" id="PF12697"/>
    </source>
</evidence>
<keyword evidence="3" id="KW-1185">Reference proteome</keyword>
<dbReference type="InterPro" id="IPR000073">
    <property type="entry name" value="AB_hydrolase_1"/>
</dbReference>
<accession>A0A0J6WRA2</accession>
<dbReference type="AlphaFoldDB" id="A0A0J6WRA2"/>
<keyword evidence="2" id="KW-0378">Hydrolase</keyword>
<dbReference type="PATRIC" id="fig|1800.3.peg.734"/>
<proteinExistence type="predicted"/>
<gene>
    <name evidence="2" type="primary">xylF_1</name>
    <name evidence="2" type="ORF">MCHUDSM44219_00728</name>
</gene>
<evidence type="ECO:0000313" key="2">
    <source>
        <dbReference type="EMBL" id="KMO84277.1"/>
    </source>
</evidence>
<dbReference type="Gene3D" id="3.40.50.1820">
    <property type="entry name" value="alpha/beta hydrolase"/>
    <property type="match status" value="1"/>
</dbReference>
<dbReference type="Pfam" id="PF12697">
    <property type="entry name" value="Abhydrolase_6"/>
    <property type="match status" value="1"/>
</dbReference>
<name>A0A0J6WRA2_MYCCU</name>
<feature type="domain" description="AB hydrolase-1" evidence="1">
    <location>
        <begin position="24"/>
        <end position="259"/>
    </location>
</feature>
<protein>
    <submittedName>
        <fullName evidence="2">2-hydroxymuconate semialdehyde hydrolase</fullName>
        <ecNumber evidence="2">3.7.1.9</ecNumber>
    </submittedName>
</protein>
<dbReference type="InterPro" id="IPR050266">
    <property type="entry name" value="AB_hydrolase_sf"/>
</dbReference>
<dbReference type="GO" id="GO:0018775">
    <property type="term" value="F:2-hydroxymuconate-semialdehyde hydrolase activity"/>
    <property type="evidence" value="ECO:0007669"/>
    <property type="project" value="UniProtKB-EC"/>
</dbReference>
<dbReference type="RefSeq" id="WP_048416855.1">
    <property type="nucleotide sequence ID" value="NZ_JYNX01000017.1"/>
</dbReference>
<organism evidence="2 3">
    <name type="scientific">Mycolicibacterium chubuense</name>
    <name type="common">Mycobacterium chubuense</name>
    <dbReference type="NCBI Taxonomy" id="1800"/>
    <lineage>
        <taxon>Bacteria</taxon>
        <taxon>Bacillati</taxon>
        <taxon>Actinomycetota</taxon>
        <taxon>Actinomycetes</taxon>
        <taxon>Mycobacteriales</taxon>
        <taxon>Mycobacteriaceae</taxon>
        <taxon>Mycolicibacterium</taxon>
    </lineage>
</organism>
<dbReference type="PRINTS" id="PR00111">
    <property type="entry name" value="ABHYDROLASE"/>
</dbReference>
<comment type="caution">
    <text evidence="2">The sequence shown here is derived from an EMBL/GenBank/DDBJ whole genome shotgun (WGS) entry which is preliminary data.</text>
</comment>
<dbReference type="InterPro" id="IPR029058">
    <property type="entry name" value="AB_hydrolase_fold"/>
</dbReference>
<reference evidence="2 3" key="1">
    <citation type="journal article" date="2015" name="Genome Biol. Evol.">
        <title>Characterization of Three Mycobacterium spp. with Potential Use in Bioremediation by Genome Sequencing and Comparative Genomics.</title>
        <authorList>
            <person name="Das S."/>
            <person name="Pettersson B.M."/>
            <person name="Behra P.R."/>
            <person name="Ramesh M."/>
            <person name="Dasgupta S."/>
            <person name="Bhattacharya A."/>
            <person name="Kirsebom L.A."/>
        </authorList>
    </citation>
    <scope>NUCLEOTIDE SEQUENCE [LARGE SCALE GENOMIC DNA]</scope>
    <source>
        <strain evidence="2 3">DSM 44219</strain>
    </source>
</reference>
<dbReference type="OrthoDB" id="3396704at2"/>